<gene>
    <name evidence="5" type="primary">ftsA</name>
    <name evidence="8" type="ORF">HELGO_WM18653</name>
</gene>
<comment type="function">
    <text evidence="5 6">Cell division protein that is involved in the assembly of the Z ring. May serve as a membrane anchor for the Z ring.</text>
</comment>
<feature type="domain" description="SHS2" evidence="7">
    <location>
        <begin position="5"/>
        <end position="191"/>
    </location>
</feature>
<dbReference type="GO" id="GO:0032153">
    <property type="term" value="C:cell division site"/>
    <property type="evidence" value="ECO:0007669"/>
    <property type="project" value="UniProtKB-UniRule"/>
</dbReference>
<sequence length="461" mass="50258">MNKPILAIDIGSTKICAIIGEIEDGQMEIAGHGISRSQGIKKGAISNIELASKSIKIAVDDAKRVAGINPTSAIISISGAYVKSLPSSGVVNIPHQEISINEINRAMQTALYNANIPNEFEILHVLPYKFKIDEQDFIEDPNGMNASRMEVDTHIIMTGKSNLGNLKKAVHAAGIEISKVVLSGYASSLALLSKNDRDRGVAVIDLGGHTSNLIIHVGNSIQYNDFLSVGSNHITNDLSIALHTPLDVAEQLKISKGSLLETEGGEVRLSIIGDDHNLNLVSLDIVQNIIYSRMEETLVILDGLLKKSGLRDQLGAGIILTGGMTLIDGTRELAQALIPNIPIRIGQPTNINNISESLNSPEFSTVIGLLEYESGKHTEYELESSKTMLHSKEYKPKESLQDIANPQNISLTNKPKISVSTPTYNDEKKNDIDLFRDLSQEPKKNQNNPLDNFMDWAKKIF</sequence>
<organism evidence="8">
    <name type="scientific">uncultured Sulfurovum sp</name>
    <dbReference type="NCBI Taxonomy" id="269237"/>
    <lineage>
        <taxon>Bacteria</taxon>
        <taxon>Pseudomonadati</taxon>
        <taxon>Campylobacterota</taxon>
        <taxon>Epsilonproteobacteria</taxon>
        <taxon>Campylobacterales</taxon>
        <taxon>Sulfurovaceae</taxon>
        <taxon>Sulfurovum</taxon>
        <taxon>environmental samples</taxon>
    </lineage>
</organism>
<protein>
    <recommendedName>
        <fullName evidence="5 6">Cell division protein FtsA</fullName>
    </recommendedName>
</protein>
<evidence type="ECO:0000256" key="1">
    <source>
        <dbReference type="ARBA" id="ARBA00022475"/>
    </source>
</evidence>
<dbReference type="SUPFAM" id="SSF53067">
    <property type="entry name" value="Actin-like ATPase domain"/>
    <property type="match status" value="2"/>
</dbReference>
<accession>A0A6S6SY72</accession>
<dbReference type="Pfam" id="PF14450">
    <property type="entry name" value="FtsA"/>
    <property type="match status" value="2"/>
</dbReference>
<dbReference type="PIRSF" id="PIRSF003101">
    <property type="entry name" value="FtsA"/>
    <property type="match status" value="1"/>
</dbReference>
<proteinExistence type="inferred from homology"/>
<evidence type="ECO:0000256" key="2">
    <source>
        <dbReference type="ARBA" id="ARBA00022618"/>
    </source>
</evidence>
<keyword evidence="2 5" id="KW-0132">Cell division</keyword>
<keyword evidence="1 5" id="KW-1003">Cell membrane</keyword>
<dbReference type="CDD" id="cd24048">
    <property type="entry name" value="ASKHA_NBD_FtsA"/>
    <property type="match status" value="1"/>
</dbReference>
<dbReference type="GO" id="GO:0009898">
    <property type="term" value="C:cytoplasmic side of plasma membrane"/>
    <property type="evidence" value="ECO:0007669"/>
    <property type="project" value="UniProtKB-UniRule"/>
</dbReference>
<evidence type="ECO:0000313" key="8">
    <source>
        <dbReference type="EMBL" id="CAA6811054.1"/>
    </source>
</evidence>
<dbReference type="GO" id="GO:0043093">
    <property type="term" value="P:FtsZ-dependent cytokinesis"/>
    <property type="evidence" value="ECO:0007669"/>
    <property type="project" value="UniProtKB-UniRule"/>
</dbReference>
<keyword evidence="4 5" id="KW-0131">Cell cycle</keyword>
<keyword evidence="3 5" id="KW-0472">Membrane</keyword>
<reference evidence="8" key="1">
    <citation type="submission" date="2020-01" db="EMBL/GenBank/DDBJ databases">
        <authorList>
            <person name="Meier V. D."/>
            <person name="Meier V D."/>
        </authorList>
    </citation>
    <scope>NUCLEOTIDE SEQUENCE</scope>
    <source>
        <strain evidence="8">HLG_WM_MAG_04</strain>
    </source>
</reference>
<dbReference type="InterPro" id="IPR003494">
    <property type="entry name" value="SHS2_FtsA"/>
</dbReference>
<evidence type="ECO:0000256" key="4">
    <source>
        <dbReference type="ARBA" id="ARBA00023306"/>
    </source>
</evidence>
<dbReference type="InterPro" id="IPR043129">
    <property type="entry name" value="ATPase_NBD"/>
</dbReference>
<dbReference type="InterPro" id="IPR020823">
    <property type="entry name" value="Cell_div_FtsA"/>
</dbReference>
<dbReference type="Gene3D" id="3.30.420.40">
    <property type="match status" value="2"/>
</dbReference>
<comment type="subunit">
    <text evidence="5">Self-interacts. Interacts with FtsZ.</text>
</comment>
<dbReference type="Pfam" id="PF02491">
    <property type="entry name" value="SHS2_FTSA"/>
    <property type="match status" value="1"/>
</dbReference>
<evidence type="ECO:0000256" key="3">
    <source>
        <dbReference type="ARBA" id="ARBA00023136"/>
    </source>
</evidence>
<dbReference type="InterPro" id="IPR050696">
    <property type="entry name" value="FtsA/MreB"/>
</dbReference>
<dbReference type="Gene3D" id="3.30.1490.110">
    <property type="match status" value="1"/>
</dbReference>
<dbReference type="EMBL" id="CACVAX010000033">
    <property type="protein sequence ID" value="CAA6811054.1"/>
    <property type="molecule type" value="Genomic_DNA"/>
</dbReference>
<dbReference type="SMART" id="SM00842">
    <property type="entry name" value="FtsA"/>
    <property type="match status" value="1"/>
</dbReference>
<dbReference type="AlphaFoldDB" id="A0A6S6SY72"/>
<evidence type="ECO:0000256" key="5">
    <source>
        <dbReference type="HAMAP-Rule" id="MF_02033"/>
    </source>
</evidence>
<evidence type="ECO:0000259" key="7">
    <source>
        <dbReference type="SMART" id="SM00842"/>
    </source>
</evidence>
<dbReference type="HAMAP" id="MF_02033">
    <property type="entry name" value="FtsA"/>
    <property type="match status" value="1"/>
</dbReference>
<evidence type="ECO:0000256" key="6">
    <source>
        <dbReference type="PIRNR" id="PIRNR003101"/>
    </source>
</evidence>
<comment type="similarity">
    <text evidence="5 6">Belongs to the FtsA/MreB family.</text>
</comment>
<dbReference type="PANTHER" id="PTHR32432">
    <property type="entry name" value="CELL DIVISION PROTEIN FTSA-RELATED"/>
    <property type="match status" value="1"/>
</dbReference>
<comment type="subcellular location">
    <subcellularLocation>
        <location evidence="5">Cell membrane</location>
        <topology evidence="5">Peripheral membrane protein</topology>
        <orientation evidence="5">Cytoplasmic side</orientation>
    </subcellularLocation>
    <text evidence="5">Localizes to the Z ring in an FtsZ-dependent manner. Targeted to the membrane through a conserved C-terminal amphipathic helix.</text>
</comment>
<dbReference type="NCBIfam" id="TIGR01174">
    <property type="entry name" value="ftsA"/>
    <property type="match status" value="1"/>
</dbReference>
<dbReference type="PANTHER" id="PTHR32432:SF4">
    <property type="entry name" value="CELL DIVISION PROTEIN FTSA"/>
    <property type="match status" value="1"/>
</dbReference>
<name>A0A6S6SY72_9BACT</name>